<organism evidence="6 7">
    <name type="scientific">Corynebacterium pollutisoli</name>
    <dbReference type="NCBI Taxonomy" id="1610489"/>
    <lineage>
        <taxon>Bacteria</taxon>
        <taxon>Bacillati</taxon>
        <taxon>Actinomycetota</taxon>
        <taxon>Actinomycetes</taxon>
        <taxon>Mycobacteriales</taxon>
        <taxon>Corynebacteriaceae</taxon>
        <taxon>Corynebacterium</taxon>
    </lineage>
</organism>
<dbReference type="STRING" id="1610489.SAMN06295981_0062"/>
<keyword evidence="1" id="KW-0805">Transcription regulation</keyword>
<dbReference type="GO" id="GO:0000976">
    <property type="term" value="F:transcription cis-regulatory region binding"/>
    <property type="evidence" value="ECO:0007669"/>
    <property type="project" value="TreeGrafter"/>
</dbReference>
<evidence type="ECO:0000256" key="3">
    <source>
        <dbReference type="ARBA" id="ARBA00023163"/>
    </source>
</evidence>
<dbReference type="SMART" id="SM00354">
    <property type="entry name" value="HTH_LACI"/>
    <property type="match status" value="1"/>
</dbReference>
<gene>
    <name evidence="6" type="ORF">SAMN06295981_0062</name>
</gene>
<name>A0A1X7HVU6_9CORY</name>
<dbReference type="SUPFAM" id="SSF47413">
    <property type="entry name" value="lambda repressor-like DNA-binding domains"/>
    <property type="match status" value="1"/>
</dbReference>
<dbReference type="PANTHER" id="PTHR30146">
    <property type="entry name" value="LACI-RELATED TRANSCRIPTIONAL REPRESSOR"/>
    <property type="match status" value="1"/>
</dbReference>
<dbReference type="Gene3D" id="3.40.50.2300">
    <property type="match status" value="2"/>
</dbReference>
<dbReference type="EMBL" id="FXAR01000001">
    <property type="protein sequence ID" value="SMG05808.1"/>
    <property type="molecule type" value="Genomic_DNA"/>
</dbReference>
<sequence>MTHGADKDVTIYDIARLADVSPSTVSRTFSRPDRVSFRTAEKVRRVARELGYRTDTETVTPSGASHATGNLGLVVADITNPFFLEVFRGAEHAARAEGMLLTIADTHESVPRARATLEHLLPTFDGLLLASTRLANGDIQKIARRVPTVCINRPVLGVPSVLVDNYEGVLKAVAHLESQGVRSITYLAGPVDSWADGIRWRGLLDAVDPHSAGPDAATAAYTRQPPASTSGSSGITVRQLRVDEPTTLGGRRAFAAWQRHPTDAVICFNDLVGVGFLDQARHAGVDVPGDVAVLGFDNTELTALVPPGLTTVAGPLRTLGRVATANLIAIVRGMRLPTAEPRVLPTRLIVRGSTLRQQPATH</sequence>
<dbReference type="RefSeq" id="WP_085548275.1">
    <property type="nucleotide sequence ID" value="NZ_FXAR01000001.1"/>
</dbReference>
<evidence type="ECO:0000256" key="4">
    <source>
        <dbReference type="SAM" id="MobiDB-lite"/>
    </source>
</evidence>
<dbReference type="InterPro" id="IPR028082">
    <property type="entry name" value="Peripla_BP_I"/>
</dbReference>
<dbReference type="InterPro" id="IPR000843">
    <property type="entry name" value="HTH_LacI"/>
</dbReference>
<evidence type="ECO:0000256" key="2">
    <source>
        <dbReference type="ARBA" id="ARBA00023125"/>
    </source>
</evidence>
<accession>A0A1X7HVU6</accession>
<feature type="compositionally biased region" description="Polar residues" evidence="4">
    <location>
        <begin position="225"/>
        <end position="236"/>
    </location>
</feature>
<dbReference type="OrthoDB" id="37081at2"/>
<dbReference type="AlphaFoldDB" id="A0A1X7HVU6"/>
<dbReference type="CDD" id="cd01392">
    <property type="entry name" value="HTH_LacI"/>
    <property type="match status" value="1"/>
</dbReference>
<keyword evidence="2" id="KW-0238">DNA-binding</keyword>
<dbReference type="PANTHER" id="PTHR30146:SF109">
    <property type="entry name" value="HTH-TYPE TRANSCRIPTIONAL REGULATOR GALS"/>
    <property type="match status" value="1"/>
</dbReference>
<feature type="domain" description="HTH lacI-type" evidence="5">
    <location>
        <begin position="9"/>
        <end position="68"/>
    </location>
</feature>
<keyword evidence="3" id="KW-0804">Transcription</keyword>
<dbReference type="InterPro" id="IPR046335">
    <property type="entry name" value="LacI/GalR-like_sensor"/>
</dbReference>
<proteinExistence type="predicted"/>
<dbReference type="SUPFAM" id="SSF53822">
    <property type="entry name" value="Periplasmic binding protein-like I"/>
    <property type="match status" value="1"/>
</dbReference>
<dbReference type="Proteomes" id="UP000193309">
    <property type="component" value="Unassembled WGS sequence"/>
</dbReference>
<dbReference type="PROSITE" id="PS50932">
    <property type="entry name" value="HTH_LACI_2"/>
    <property type="match status" value="1"/>
</dbReference>
<dbReference type="Pfam" id="PF00356">
    <property type="entry name" value="LacI"/>
    <property type="match status" value="1"/>
</dbReference>
<dbReference type="Gene3D" id="1.10.260.40">
    <property type="entry name" value="lambda repressor-like DNA-binding domains"/>
    <property type="match status" value="1"/>
</dbReference>
<dbReference type="Pfam" id="PF13377">
    <property type="entry name" value="Peripla_BP_3"/>
    <property type="match status" value="1"/>
</dbReference>
<reference evidence="7" key="1">
    <citation type="submission" date="2017-04" db="EMBL/GenBank/DDBJ databases">
        <authorList>
            <person name="Varghese N."/>
            <person name="Submissions S."/>
        </authorList>
    </citation>
    <scope>NUCLEOTIDE SEQUENCE [LARGE SCALE GENOMIC DNA]</scope>
    <source>
        <strain evidence="7">VDS</strain>
    </source>
</reference>
<dbReference type="GO" id="GO:0003700">
    <property type="term" value="F:DNA-binding transcription factor activity"/>
    <property type="evidence" value="ECO:0007669"/>
    <property type="project" value="TreeGrafter"/>
</dbReference>
<evidence type="ECO:0000313" key="7">
    <source>
        <dbReference type="Proteomes" id="UP000193309"/>
    </source>
</evidence>
<dbReference type="InterPro" id="IPR010982">
    <property type="entry name" value="Lambda_DNA-bd_dom_sf"/>
</dbReference>
<keyword evidence="7" id="KW-1185">Reference proteome</keyword>
<evidence type="ECO:0000259" key="5">
    <source>
        <dbReference type="PROSITE" id="PS50932"/>
    </source>
</evidence>
<dbReference type="CDD" id="cd06267">
    <property type="entry name" value="PBP1_LacI_sugar_binding-like"/>
    <property type="match status" value="1"/>
</dbReference>
<evidence type="ECO:0000256" key="1">
    <source>
        <dbReference type="ARBA" id="ARBA00023015"/>
    </source>
</evidence>
<evidence type="ECO:0000313" key="6">
    <source>
        <dbReference type="EMBL" id="SMG05808.1"/>
    </source>
</evidence>
<feature type="region of interest" description="Disordered" evidence="4">
    <location>
        <begin position="215"/>
        <end position="238"/>
    </location>
</feature>
<protein>
    <submittedName>
        <fullName evidence="6">Transcriptional regulator, LacI family</fullName>
    </submittedName>
</protein>